<protein>
    <submittedName>
        <fullName evidence="1">Uncharacterized protein</fullName>
    </submittedName>
</protein>
<sequence>MVNFSAPGREVIPPGPHNALSQTSCPLESPSCGGCSSIWFLLGSTRPEPSDCSCSCQLRPRR</sequence>
<name>A0A0E9TS27_ANGAN</name>
<accession>A0A0E9TS27</accession>
<organism evidence="1">
    <name type="scientific">Anguilla anguilla</name>
    <name type="common">European freshwater eel</name>
    <name type="synonym">Muraena anguilla</name>
    <dbReference type="NCBI Taxonomy" id="7936"/>
    <lineage>
        <taxon>Eukaryota</taxon>
        <taxon>Metazoa</taxon>
        <taxon>Chordata</taxon>
        <taxon>Craniata</taxon>
        <taxon>Vertebrata</taxon>
        <taxon>Euteleostomi</taxon>
        <taxon>Actinopterygii</taxon>
        <taxon>Neopterygii</taxon>
        <taxon>Teleostei</taxon>
        <taxon>Anguilliformes</taxon>
        <taxon>Anguillidae</taxon>
        <taxon>Anguilla</taxon>
    </lineage>
</organism>
<dbReference type="AlphaFoldDB" id="A0A0E9TS27"/>
<reference evidence="1" key="2">
    <citation type="journal article" date="2015" name="Fish Shellfish Immunol.">
        <title>Early steps in the European eel (Anguilla anguilla)-Vibrio vulnificus interaction in the gills: Role of the RtxA13 toxin.</title>
        <authorList>
            <person name="Callol A."/>
            <person name="Pajuelo D."/>
            <person name="Ebbesson L."/>
            <person name="Teles M."/>
            <person name="MacKenzie S."/>
            <person name="Amaro C."/>
        </authorList>
    </citation>
    <scope>NUCLEOTIDE SEQUENCE</scope>
</reference>
<dbReference type="EMBL" id="GBXM01053034">
    <property type="protein sequence ID" value="JAH55543.1"/>
    <property type="molecule type" value="Transcribed_RNA"/>
</dbReference>
<reference evidence="1" key="1">
    <citation type="submission" date="2014-11" db="EMBL/GenBank/DDBJ databases">
        <authorList>
            <person name="Amaro Gonzalez C."/>
        </authorList>
    </citation>
    <scope>NUCLEOTIDE SEQUENCE</scope>
</reference>
<proteinExistence type="predicted"/>
<evidence type="ECO:0000313" key="1">
    <source>
        <dbReference type="EMBL" id="JAH55543.1"/>
    </source>
</evidence>